<protein>
    <submittedName>
        <fullName evidence="2">Uncharacterized protein</fullName>
    </submittedName>
</protein>
<name>A0ABT9MB96_9DEIO</name>
<gene>
    <name evidence="2" type="ORF">QO006_001263</name>
</gene>
<accession>A0ABT9MB96</accession>
<evidence type="ECO:0000256" key="1">
    <source>
        <dbReference type="SAM" id="MobiDB-lite"/>
    </source>
</evidence>
<dbReference type="RefSeq" id="WP_307464989.1">
    <property type="nucleotide sequence ID" value="NZ_JAURUR010000002.1"/>
</dbReference>
<keyword evidence="3" id="KW-1185">Reference proteome</keyword>
<organism evidence="2 3">
    <name type="scientific">Deinococcus enclensis</name>
    <dbReference type="NCBI Taxonomy" id="1049582"/>
    <lineage>
        <taxon>Bacteria</taxon>
        <taxon>Thermotogati</taxon>
        <taxon>Deinococcota</taxon>
        <taxon>Deinococci</taxon>
        <taxon>Deinococcales</taxon>
        <taxon>Deinococcaceae</taxon>
        <taxon>Deinococcus</taxon>
    </lineage>
</organism>
<dbReference type="Proteomes" id="UP001232163">
    <property type="component" value="Unassembled WGS sequence"/>
</dbReference>
<reference evidence="2 3" key="1">
    <citation type="submission" date="2023-07" db="EMBL/GenBank/DDBJ databases">
        <title>Genomic Encyclopedia of Type Strains, Phase IV (KMG-IV): sequencing the most valuable type-strain genomes for metagenomic binning, comparative biology and taxonomic classification.</title>
        <authorList>
            <person name="Goeker M."/>
        </authorList>
    </citation>
    <scope>NUCLEOTIDE SEQUENCE [LARGE SCALE GENOMIC DNA]</scope>
    <source>
        <strain evidence="2 3">NIO-1023</strain>
    </source>
</reference>
<evidence type="ECO:0000313" key="2">
    <source>
        <dbReference type="EMBL" id="MDP9763846.1"/>
    </source>
</evidence>
<sequence length="117" mass="12590">MAKPDTVKLIKETNGAELDADNYTQTQLNALLGLAKGGDRGAFDAKLAEFDAAREDDSEEGSTPTLKVKVNPDKGSGSYLHPEGKQAIVRDGAAVSVPDDAWTQDMVAKRFLIEVRK</sequence>
<proteinExistence type="predicted"/>
<dbReference type="EMBL" id="JAURUR010000002">
    <property type="protein sequence ID" value="MDP9763846.1"/>
    <property type="molecule type" value="Genomic_DNA"/>
</dbReference>
<comment type="caution">
    <text evidence="2">The sequence shown here is derived from an EMBL/GenBank/DDBJ whole genome shotgun (WGS) entry which is preliminary data.</text>
</comment>
<evidence type="ECO:0000313" key="3">
    <source>
        <dbReference type="Proteomes" id="UP001232163"/>
    </source>
</evidence>
<feature type="region of interest" description="Disordered" evidence="1">
    <location>
        <begin position="53"/>
        <end position="82"/>
    </location>
</feature>